<dbReference type="EMBL" id="JAABLQ010000001">
    <property type="protein sequence ID" value="NBN76870.1"/>
    <property type="molecule type" value="Genomic_DNA"/>
</dbReference>
<name>A0A7X5F163_9HYPH</name>
<dbReference type="Pfam" id="PF19606">
    <property type="entry name" value="DUF6111"/>
    <property type="match status" value="1"/>
</dbReference>
<proteinExistence type="predicted"/>
<accession>A0A7X5F163</accession>
<evidence type="ECO:0000313" key="2">
    <source>
        <dbReference type="Proteomes" id="UP000586722"/>
    </source>
</evidence>
<keyword evidence="2" id="KW-1185">Reference proteome</keyword>
<protein>
    <submittedName>
        <fullName evidence="1">Uncharacterized protein</fullName>
    </submittedName>
</protein>
<reference evidence="1 2" key="1">
    <citation type="submission" date="2020-01" db="EMBL/GenBank/DDBJ databases">
        <authorList>
            <person name="Peng S.Y."/>
            <person name="Li J."/>
            <person name="Wang M."/>
            <person name="Wang L."/>
            <person name="Wang C.Q."/>
            <person name="Wang J.R."/>
        </authorList>
    </citation>
    <scope>NUCLEOTIDE SEQUENCE [LARGE SCALE GENOMIC DNA]</scope>
    <source>
        <strain evidence="1 2">XCT-53</strain>
    </source>
</reference>
<comment type="caution">
    <text evidence="1">The sequence shown here is derived from an EMBL/GenBank/DDBJ whole genome shotgun (WGS) entry which is preliminary data.</text>
</comment>
<dbReference type="InterPro" id="IPR046093">
    <property type="entry name" value="DUF6111"/>
</dbReference>
<dbReference type="AlphaFoldDB" id="A0A7X5F163"/>
<dbReference type="RefSeq" id="WP_161674970.1">
    <property type="nucleotide sequence ID" value="NZ_JAABLP010000002.1"/>
</dbReference>
<dbReference type="Proteomes" id="UP000586722">
    <property type="component" value="Unassembled WGS sequence"/>
</dbReference>
<gene>
    <name evidence="1" type="ORF">GWI72_01155</name>
</gene>
<organism evidence="1 2">
    <name type="scientific">Pannonibacter tanglangensis</name>
    <dbReference type="NCBI Taxonomy" id="2750084"/>
    <lineage>
        <taxon>Bacteria</taxon>
        <taxon>Pseudomonadati</taxon>
        <taxon>Pseudomonadota</taxon>
        <taxon>Alphaproteobacteria</taxon>
        <taxon>Hyphomicrobiales</taxon>
        <taxon>Stappiaceae</taxon>
        <taxon>Pannonibacter</taxon>
    </lineage>
</organism>
<sequence>MLRVVLTQILFFLLPFLGYALWLWFTRKGQTADNWRNGPIFWLVFSGLLISVLGFILMASFDRMPQGKEYRPAEYRNGVFVPGRYE</sequence>
<evidence type="ECO:0000313" key="1">
    <source>
        <dbReference type="EMBL" id="NBN76870.1"/>
    </source>
</evidence>